<dbReference type="Proteomes" id="UP000193067">
    <property type="component" value="Unassembled WGS sequence"/>
</dbReference>
<evidence type="ECO:0000313" key="2">
    <source>
        <dbReference type="Proteomes" id="UP000193067"/>
    </source>
</evidence>
<accession>A0A1Y2ICH6</accession>
<proteinExistence type="predicted"/>
<name>A0A1Y2ICH6_TRAC3</name>
<gene>
    <name evidence="1" type="ORF">PYCCODRAFT_915122</name>
</gene>
<evidence type="ECO:0000313" key="1">
    <source>
        <dbReference type="EMBL" id="OSC98797.1"/>
    </source>
</evidence>
<dbReference type="AlphaFoldDB" id="A0A1Y2ICH6"/>
<dbReference type="EMBL" id="KZ084134">
    <property type="protein sequence ID" value="OSC98797.1"/>
    <property type="molecule type" value="Genomic_DNA"/>
</dbReference>
<sequence length="256" mass="28640">MQFADAPACAHRLPVLRNQAHQESRPGGPGLGRCMIVCGGRYSGARRVRRSPQCPHGRRADGSKCDLPSRLSLRGHAVRRRAGAPCQTCLTRTFIAVRNTSLRRRKCAWRWARPGLCLENRFSRPTKPAQPHRYKHRAEGSNCSCQSSFYRGRRARLRETAGARFDNPLTGTNIEHSEANECVPASQLRLESSGMRERTNDSTWYASVSFALRHFGTSGHRLEEEPHRDFYSAEIGIGSRRLGAVVPLLLTADCCS</sequence>
<dbReference type="OrthoDB" id="10586628at2759"/>
<protein>
    <submittedName>
        <fullName evidence="1">Uncharacterized protein</fullName>
    </submittedName>
</protein>
<keyword evidence="2" id="KW-1185">Reference proteome</keyword>
<organism evidence="1 2">
    <name type="scientific">Trametes coccinea (strain BRFM310)</name>
    <name type="common">Pycnoporus coccineus</name>
    <dbReference type="NCBI Taxonomy" id="1353009"/>
    <lineage>
        <taxon>Eukaryota</taxon>
        <taxon>Fungi</taxon>
        <taxon>Dikarya</taxon>
        <taxon>Basidiomycota</taxon>
        <taxon>Agaricomycotina</taxon>
        <taxon>Agaricomycetes</taxon>
        <taxon>Polyporales</taxon>
        <taxon>Polyporaceae</taxon>
        <taxon>Trametes</taxon>
    </lineage>
</organism>
<reference evidence="1 2" key="1">
    <citation type="journal article" date="2015" name="Biotechnol. Biofuels">
        <title>Enhanced degradation of softwood versus hardwood by the white-rot fungus Pycnoporus coccineus.</title>
        <authorList>
            <person name="Couturier M."/>
            <person name="Navarro D."/>
            <person name="Chevret D."/>
            <person name="Henrissat B."/>
            <person name="Piumi F."/>
            <person name="Ruiz-Duenas F.J."/>
            <person name="Martinez A.T."/>
            <person name="Grigoriev I.V."/>
            <person name="Riley R."/>
            <person name="Lipzen A."/>
            <person name="Berrin J.G."/>
            <person name="Master E.R."/>
            <person name="Rosso M.N."/>
        </authorList>
    </citation>
    <scope>NUCLEOTIDE SEQUENCE [LARGE SCALE GENOMIC DNA]</scope>
    <source>
        <strain evidence="1 2">BRFM310</strain>
    </source>
</reference>